<dbReference type="CDD" id="cd03404">
    <property type="entry name" value="SPFH_HflK"/>
    <property type="match status" value="1"/>
</dbReference>
<evidence type="ECO:0000256" key="2">
    <source>
        <dbReference type="ARBA" id="ARBA00006971"/>
    </source>
</evidence>
<dbReference type="GO" id="GO:0016020">
    <property type="term" value="C:membrane"/>
    <property type="evidence" value="ECO:0007669"/>
    <property type="project" value="UniProtKB-SubCell"/>
</dbReference>
<feature type="transmembrane region" description="Helical" evidence="4">
    <location>
        <begin position="28"/>
        <end position="49"/>
    </location>
</feature>
<evidence type="ECO:0000256" key="1">
    <source>
        <dbReference type="ARBA" id="ARBA00004167"/>
    </source>
</evidence>
<feature type="transmembrane region" description="Helical" evidence="4">
    <location>
        <begin position="316"/>
        <end position="340"/>
    </location>
</feature>
<keyword evidence="4" id="KW-1133">Transmembrane helix</keyword>
<dbReference type="GO" id="GO:0006508">
    <property type="term" value="P:proteolysis"/>
    <property type="evidence" value="ECO:0007669"/>
    <property type="project" value="UniProtKB-KW"/>
</dbReference>
<dbReference type="SUPFAM" id="SSF117892">
    <property type="entry name" value="Band 7/SPFH domain"/>
    <property type="match status" value="1"/>
</dbReference>
<dbReference type="Proteomes" id="UP000092544">
    <property type="component" value="Unassembled WGS sequence"/>
</dbReference>
<name>A0A1A8TUG8_9GAMM</name>
<feature type="region of interest" description="Disordered" evidence="3">
    <location>
        <begin position="397"/>
        <end position="416"/>
    </location>
</feature>
<dbReference type="EMBL" id="FLOB01000019">
    <property type="protein sequence ID" value="SBS37566.1"/>
    <property type="molecule type" value="Genomic_DNA"/>
</dbReference>
<feature type="region of interest" description="Disordered" evidence="3">
    <location>
        <begin position="99"/>
        <end position="118"/>
    </location>
</feature>
<dbReference type="PANTHER" id="PTHR43327:SF10">
    <property type="entry name" value="STOMATIN-LIKE PROTEIN 2, MITOCHONDRIAL"/>
    <property type="match status" value="1"/>
</dbReference>
<reference evidence="6 7" key="1">
    <citation type="submission" date="2016-06" db="EMBL/GenBank/DDBJ databases">
        <authorList>
            <person name="Kjaerup R.B."/>
            <person name="Dalgaard T.S."/>
            <person name="Juul-Madsen H.R."/>
        </authorList>
    </citation>
    <scope>NUCLEOTIDE SEQUENCE [LARGE SCALE GENOMIC DNA]</scope>
    <source>
        <strain evidence="6 7">CECT 8886</strain>
    </source>
</reference>
<dbReference type="InterPro" id="IPR010201">
    <property type="entry name" value="HflK"/>
</dbReference>
<sequence length="672" mass="74491">MRVDLKTDDEELAAIPRFQLATNHARQLFSTCIAFAGLAFAILLMWLIVDMFAPTSIWIPIQLNAAATLLILLASFQSAWRIAVWRARIIAPEELTPEELSTEKEATHPQPDTEQTGKTVLKTINPIKQLSDRIKESRIKPILSAIGIDVTWVVLLILFAFLLIDSGWNLSATPKALGANAYLFGGLALLVAFALLVVERYLAAHKQEWPEALPLAVQLRVAIVVFVLSAICLFYANAERIWPLRLAVLVGLLPCLLGLELIIRAILVIFTPRRDSLEPALFTTSFFAEMMRWPPKPMQLFQASLHQRFGIDLRQVWAFGFIRRAFLPILLFILLAGWLLSGLHEIPMNGRGIYERFGKPVAVLKPGLHVSLPWPFGRIINVEYGVVHELAASTDDNSTAPAIPNQADPTEGPAPYTANRLWDVTHRSEKSQIIASSSDGKQSFQIVDMDVRFIYRIGLTDEDALKATYNTDNLPMLIRRTASRVLVHDFAGRTLDDLLSEQRNQLAADVDKAVQSELNRLNSGVTLLATAIEAIHPPAKAANAYHKVQSAQIEVQALIAREKGKAAVDLNQAEQKASLLEDDASAKAHQNISQANIAKTLFTADKHAYDSAGKTFIREQYYQQLAKSMKNANSLIIDSRIQGTGAPTIDFRSFVPPVDPKTNTSTQSGETH</sequence>
<dbReference type="RefSeq" id="WP_067020609.1">
    <property type="nucleotide sequence ID" value="NZ_FLOB01000019.1"/>
</dbReference>
<keyword evidence="4" id="KW-0472">Membrane</keyword>
<organism evidence="6 7">
    <name type="scientific">Marinomonas spartinae</name>
    <dbReference type="NCBI Taxonomy" id="1792290"/>
    <lineage>
        <taxon>Bacteria</taxon>
        <taxon>Pseudomonadati</taxon>
        <taxon>Pseudomonadota</taxon>
        <taxon>Gammaproteobacteria</taxon>
        <taxon>Oceanospirillales</taxon>
        <taxon>Oceanospirillaceae</taxon>
        <taxon>Marinomonas</taxon>
    </lineage>
</organism>
<dbReference type="GO" id="GO:0008233">
    <property type="term" value="F:peptidase activity"/>
    <property type="evidence" value="ECO:0007669"/>
    <property type="project" value="UniProtKB-KW"/>
</dbReference>
<feature type="transmembrane region" description="Helical" evidence="4">
    <location>
        <begin position="142"/>
        <end position="164"/>
    </location>
</feature>
<dbReference type="InterPro" id="IPR001107">
    <property type="entry name" value="Band_7"/>
</dbReference>
<evidence type="ECO:0000313" key="6">
    <source>
        <dbReference type="EMBL" id="SBS37566.1"/>
    </source>
</evidence>
<dbReference type="OrthoDB" id="8242650at2"/>
<gene>
    <name evidence="6" type="ORF">MSP8886_04178</name>
</gene>
<proteinExistence type="inferred from homology"/>
<evidence type="ECO:0000256" key="3">
    <source>
        <dbReference type="SAM" id="MobiDB-lite"/>
    </source>
</evidence>
<keyword evidence="6" id="KW-0378">Hydrolase</keyword>
<comment type="similarity">
    <text evidence="2">Belongs to the band 7/mec-2 family. HflK subfamily.</text>
</comment>
<feature type="domain" description="Band 7" evidence="5">
    <location>
        <begin position="341"/>
        <end position="549"/>
    </location>
</feature>
<dbReference type="STRING" id="1792290.MSP8886_04178"/>
<feature type="transmembrane region" description="Helical" evidence="4">
    <location>
        <begin position="244"/>
        <end position="270"/>
    </location>
</feature>
<dbReference type="Gene3D" id="3.30.479.30">
    <property type="entry name" value="Band 7 domain"/>
    <property type="match status" value="1"/>
</dbReference>
<dbReference type="InterPro" id="IPR036013">
    <property type="entry name" value="Band_7/SPFH_dom_sf"/>
</dbReference>
<dbReference type="InterPro" id="IPR050710">
    <property type="entry name" value="Band7/mec-2_domain"/>
</dbReference>
<accession>A0A1A8TUG8</accession>
<dbReference type="PANTHER" id="PTHR43327">
    <property type="entry name" value="STOMATIN-LIKE PROTEIN 2, MITOCHONDRIAL"/>
    <property type="match status" value="1"/>
</dbReference>
<protein>
    <submittedName>
        <fullName evidence="6">FtsH protease regulator HflK</fullName>
    </submittedName>
</protein>
<dbReference type="Pfam" id="PF01145">
    <property type="entry name" value="Band_7"/>
    <property type="match status" value="1"/>
</dbReference>
<dbReference type="AlphaFoldDB" id="A0A1A8TUG8"/>
<feature type="transmembrane region" description="Helical" evidence="4">
    <location>
        <begin position="219"/>
        <end position="238"/>
    </location>
</feature>
<feature type="transmembrane region" description="Helical" evidence="4">
    <location>
        <begin position="55"/>
        <end position="76"/>
    </location>
</feature>
<feature type="transmembrane region" description="Helical" evidence="4">
    <location>
        <begin position="176"/>
        <end position="198"/>
    </location>
</feature>
<evidence type="ECO:0000313" key="7">
    <source>
        <dbReference type="Proteomes" id="UP000092544"/>
    </source>
</evidence>
<keyword evidence="7" id="KW-1185">Reference proteome</keyword>
<keyword evidence="4" id="KW-0812">Transmembrane</keyword>
<evidence type="ECO:0000256" key="4">
    <source>
        <dbReference type="SAM" id="Phobius"/>
    </source>
</evidence>
<keyword evidence="6" id="KW-0645">Protease</keyword>
<dbReference type="SMART" id="SM00244">
    <property type="entry name" value="PHB"/>
    <property type="match status" value="1"/>
</dbReference>
<evidence type="ECO:0000259" key="5">
    <source>
        <dbReference type="SMART" id="SM00244"/>
    </source>
</evidence>
<comment type="subcellular location">
    <subcellularLocation>
        <location evidence="1">Membrane</location>
        <topology evidence="1">Single-pass membrane protein</topology>
    </subcellularLocation>
</comment>